<reference evidence="2 3" key="1">
    <citation type="submission" date="2018-05" db="EMBL/GenBank/DDBJ databases">
        <authorList>
            <person name="Lanie J.A."/>
            <person name="Ng W.-L."/>
            <person name="Kazmierczak K.M."/>
            <person name="Andrzejewski T.M."/>
            <person name="Davidsen T.M."/>
            <person name="Wayne K.J."/>
            <person name="Tettelin H."/>
            <person name="Glass J.I."/>
            <person name="Rusch D."/>
            <person name="Podicherti R."/>
            <person name="Tsui H.-C.T."/>
            <person name="Winkler M.E."/>
        </authorList>
    </citation>
    <scope>NUCLEOTIDE SEQUENCE [LARGE SCALE GENOMIC DNA]</scope>
    <source>
        <strain evidence="2 3">BUT-10</strain>
    </source>
</reference>
<dbReference type="InterPro" id="IPR004360">
    <property type="entry name" value="Glyas_Fos-R_dOase_dom"/>
</dbReference>
<dbReference type="PANTHER" id="PTHR35006:SF1">
    <property type="entry name" value="BLL2941 PROTEIN"/>
    <property type="match status" value="1"/>
</dbReference>
<dbReference type="SUPFAM" id="SSF54593">
    <property type="entry name" value="Glyoxalase/Bleomycin resistance protein/Dihydroxybiphenyl dioxygenase"/>
    <property type="match status" value="1"/>
</dbReference>
<accession>A0A328B8S7</accession>
<dbReference type="AlphaFoldDB" id="A0A328B8S7"/>
<name>A0A328B8S7_9CAUL</name>
<dbReference type="Pfam" id="PF00903">
    <property type="entry name" value="Glyoxalase"/>
    <property type="match status" value="1"/>
</dbReference>
<dbReference type="OrthoDB" id="9807407at2"/>
<gene>
    <name evidence="2" type="ORF">DJ019_16010</name>
</gene>
<protein>
    <submittedName>
        <fullName evidence="2">VOC family protein</fullName>
    </submittedName>
</protein>
<dbReference type="PANTHER" id="PTHR35006">
    <property type="entry name" value="GLYOXALASE FAMILY PROTEIN (AFU_ORTHOLOGUE AFUA_5G14830)"/>
    <property type="match status" value="1"/>
</dbReference>
<proteinExistence type="predicted"/>
<keyword evidence="3" id="KW-1185">Reference proteome</keyword>
<dbReference type="Proteomes" id="UP000249524">
    <property type="component" value="Unassembled WGS sequence"/>
</dbReference>
<dbReference type="RefSeq" id="WP_111277062.1">
    <property type="nucleotide sequence ID" value="NZ_QFYS01000007.1"/>
</dbReference>
<dbReference type="EMBL" id="QFYS01000007">
    <property type="protein sequence ID" value="RAK63752.1"/>
    <property type="molecule type" value="Genomic_DNA"/>
</dbReference>
<dbReference type="Gene3D" id="3.10.180.10">
    <property type="entry name" value="2,3-Dihydroxybiphenyl 1,2-Dioxygenase, domain 1"/>
    <property type="match status" value="1"/>
</dbReference>
<organism evidence="2 3">
    <name type="scientific">Phenylobacterium kunshanense</name>
    <dbReference type="NCBI Taxonomy" id="1445034"/>
    <lineage>
        <taxon>Bacteria</taxon>
        <taxon>Pseudomonadati</taxon>
        <taxon>Pseudomonadota</taxon>
        <taxon>Alphaproteobacteria</taxon>
        <taxon>Caulobacterales</taxon>
        <taxon>Caulobacteraceae</taxon>
        <taxon>Phenylobacterium</taxon>
    </lineage>
</organism>
<sequence>MTIGYVTIGAHDVDAALPFFDAVLGALDWERSQPFPGWAFYGPKGGEPCLGICKPYDGEAPRAGNGIMVALKARDQAQVKAVHAAAIDAGGSDEGGPGYRPAEATSGFYAAYFRDPVGNKFCAFIAE</sequence>
<evidence type="ECO:0000259" key="1">
    <source>
        <dbReference type="Pfam" id="PF00903"/>
    </source>
</evidence>
<comment type="caution">
    <text evidence="2">The sequence shown here is derived from an EMBL/GenBank/DDBJ whole genome shotgun (WGS) entry which is preliminary data.</text>
</comment>
<feature type="domain" description="Glyoxalase/fosfomycin resistance/dioxygenase" evidence="1">
    <location>
        <begin position="3"/>
        <end position="122"/>
    </location>
</feature>
<dbReference type="CDD" id="cd07262">
    <property type="entry name" value="VOC_like"/>
    <property type="match status" value="1"/>
</dbReference>
<evidence type="ECO:0000313" key="2">
    <source>
        <dbReference type="EMBL" id="RAK63752.1"/>
    </source>
</evidence>
<evidence type="ECO:0000313" key="3">
    <source>
        <dbReference type="Proteomes" id="UP000249524"/>
    </source>
</evidence>
<dbReference type="InterPro" id="IPR029068">
    <property type="entry name" value="Glyas_Bleomycin-R_OHBP_Dase"/>
</dbReference>